<name>A0A840MJV7_9PROT</name>
<dbReference type="AlphaFoldDB" id="A0A840MJV7"/>
<dbReference type="EMBL" id="JACHHY010000001">
    <property type="protein sequence ID" value="MBB5016982.1"/>
    <property type="molecule type" value="Genomic_DNA"/>
</dbReference>
<evidence type="ECO:0000313" key="2">
    <source>
        <dbReference type="Proteomes" id="UP000575898"/>
    </source>
</evidence>
<dbReference type="Proteomes" id="UP000575898">
    <property type="component" value="Unassembled WGS sequence"/>
</dbReference>
<sequence length="38" mass="4781">MDTVRNRGNQQSWFINWQTEQGHESRQHQWQFGFKQLF</sequence>
<protein>
    <submittedName>
        <fullName evidence="1">Uncharacterized protein</fullName>
    </submittedName>
</protein>
<gene>
    <name evidence="1" type="ORF">HNQ59_000244</name>
</gene>
<organism evidence="1 2">
    <name type="scientific">Chitinivorax tropicus</name>
    <dbReference type="NCBI Taxonomy" id="714531"/>
    <lineage>
        <taxon>Bacteria</taxon>
        <taxon>Pseudomonadati</taxon>
        <taxon>Pseudomonadota</taxon>
        <taxon>Betaproteobacteria</taxon>
        <taxon>Chitinivorax</taxon>
    </lineage>
</organism>
<keyword evidence="2" id="KW-1185">Reference proteome</keyword>
<accession>A0A840MJV7</accession>
<proteinExistence type="predicted"/>
<reference evidence="1 2" key="1">
    <citation type="submission" date="2020-08" db="EMBL/GenBank/DDBJ databases">
        <title>Genomic Encyclopedia of Type Strains, Phase IV (KMG-IV): sequencing the most valuable type-strain genomes for metagenomic binning, comparative biology and taxonomic classification.</title>
        <authorList>
            <person name="Goeker M."/>
        </authorList>
    </citation>
    <scope>NUCLEOTIDE SEQUENCE [LARGE SCALE GENOMIC DNA]</scope>
    <source>
        <strain evidence="1 2">DSM 27165</strain>
    </source>
</reference>
<evidence type="ECO:0000313" key="1">
    <source>
        <dbReference type="EMBL" id="MBB5016982.1"/>
    </source>
</evidence>
<comment type="caution">
    <text evidence="1">The sequence shown here is derived from an EMBL/GenBank/DDBJ whole genome shotgun (WGS) entry which is preliminary data.</text>
</comment>